<reference evidence="6 8" key="1">
    <citation type="submission" date="2019-07" db="EMBL/GenBank/DDBJ databases">
        <authorList>
            <person name="Qu J.-H."/>
        </authorList>
    </citation>
    <scope>NUCLEOTIDE SEQUENCE [LARGE SCALE GENOMIC DNA]</scope>
    <source>
        <strain evidence="6 8">MDT1-10-3</strain>
    </source>
</reference>
<evidence type="ECO:0000256" key="4">
    <source>
        <dbReference type="PIRSR" id="PIRSR000303-1"/>
    </source>
</evidence>
<dbReference type="SUPFAM" id="SSF52833">
    <property type="entry name" value="Thioredoxin-like"/>
    <property type="match status" value="1"/>
</dbReference>
<keyword evidence="2 5" id="KW-0575">Peroxidase</keyword>
<organism evidence="6 8">
    <name type="scientific">Rufibacter glacialis</name>
    <dbReference type="NCBI Taxonomy" id="1259555"/>
    <lineage>
        <taxon>Bacteria</taxon>
        <taxon>Pseudomonadati</taxon>
        <taxon>Bacteroidota</taxon>
        <taxon>Cytophagia</taxon>
        <taxon>Cytophagales</taxon>
        <taxon>Hymenobacteraceae</taxon>
        <taxon>Rufibacter</taxon>
    </lineage>
</organism>
<dbReference type="PANTHER" id="PTHR11592">
    <property type="entry name" value="GLUTATHIONE PEROXIDASE"/>
    <property type="match status" value="1"/>
</dbReference>
<dbReference type="Pfam" id="PF00255">
    <property type="entry name" value="GSHPx"/>
    <property type="match status" value="1"/>
</dbReference>
<dbReference type="Proteomes" id="UP000323866">
    <property type="component" value="Unassembled WGS sequence"/>
</dbReference>
<dbReference type="AlphaFoldDB" id="A0A5M8QNL1"/>
<dbReference type="PANTHER" id="PTHR11592:SF78">
    <property type="entry name" value="GLUTATHIONE PEROXIDASE"/>
    <property type="match status" value="1"/>
</dbReference>
<sequence length="198" mass="22818">MELRKKIMKVLYPLIMKLTKSTSKGKVLQNEKKVRPAQSFYELATVLNNGAPLEFSQFRNKKVLLVNTASNCGYTGQYQELQELYEQKKDEMVIIGFPANDFKEQEKDEDQQIAQFCQVNFGVTFPLAKKSVVVKNQNQNAVYQWLSDARQNGWNQHEPDWNFSKYLLDENGVLTHYFGPAISPLGEEMRAALQQKSV</sequence>
<dbReference type="Gene3D" id="3.40.30.10">
    <property type="entry name" value="Glutaredoxin"/>
    <property type="match status" value="1"/>
</dbReference>
<dbReference type="Proteomes" id="UP001570846">
    <property type="component" value="Unassembled WGS sequence"/>
</dbReference>
<evidence type="ECO:0000313" key="7">
    <source>
        <dbReference type="EMBL" id="MFA1772538.1"/>
    </source>
</evidence>
<evidence type="ECO:0000313" key="9">
    <source>
        <dbReference type="Proteomes" id="UP001570846"/>
    </source>
</evidence>
<dbReference type="InterPro" id="IPR000889">
    <property type="entry name" value="Glutathione_peroxidase"/>
</dbReference>
<dbReference type="InterPro" id="IPR036249">
    <property type="entry name" value="Thioredoxin-like_sf"/>
</dbReference>
<dbReference type="EMBL" id="JBGOGF010000008">
    <property type="protein sequence ID" value="MFA1772538.1"/>
    <property type="molecule type" value="Genomic_DNA"/>
</dbReference>
<keyword evidence="3 5" id="KW-0560">Oxidoreductase</keyword>
<dbReference type="GO" id="GO:0006979">
    <property type="term" value="P:response to oxidative stress"/>
    <property type="evidence" value="ECO:0007669"/>
    <property type="project" value="InterPro"/>
</dbReference>
<feature type="active site" evidence="4">
    <location>
        <position position="72"/>
    </location>
</feature>
<dbReference type="InterPro" id="IPR029759">
    <property type="entry name" value="GPX_AS"/>
</dbReference>
<evidence type="ECO:0000313" key="6">
    <source>
        <dbReference type="EMBL" id="KAA6437797.1"/>
    </source>
</evidence>
<reference evidence="6 8" key="2">
    <citation type="submission" date="2019-09" db="EMBL/GenBank/DDBJ databases">
        <title>A bacterium isolated from glacier soil.</title>
        <authorList>
            <person name="Liu Q."/>
        </authorList>
    </citation>
    <scope>NUCLEOTIDE SEQUENCE [LARGE SCALE GENOMIC DNA]</scope>
    <source>
        <strain evidence="6 8">MDT1-10-3</strain>
    </source>
</reference>
<dbReference type="PROSITE" id="PS51355">
    <property type="entry name" value="GLUTATHIONE_PEROXID_3"/>
    <property type="match status" value="1"/>
</dbReference>
<dbReference type="PROSITE" id="PS00460">
    <property type="entry name" value="GLUTATHIONE_PEROXID_1"/>
    <property type="match status" value="1"/>
</dbReference>
<comment type="similarity">
    <text evidence="1 5">Belongs to the glutathione peroxidase family.</text>
</comment>
<proteinExistence type="inferred from homology"/>
<evidence type="ECO:0000256" key="2">
    <source>
        <dbReference type="ARBA" id="ARBA00022559"/>
    </source>
</evidence>
<evidence type="ECO:0000256" key="1">
    <source>
        <dbReference type="ARBA" id="ARBA00006926"/>
    </source>
</evidence>
<accession>A0A5M8QNL1</accession>
<protein>
    <recommendedName>
        <fullName evidence="5">Glutathione peroxidase</fullName>
    </recommendedName>
</protein>
<keyword evidence="9" id="KW-1185">Reference proteome</keyword>
<dbReference type="PIRSF" id="PIRSF000303">
    <property type="entry name" value="Glutathion_perox"/>
    <property type="match status" value="1"/>
</dbReference>
<dbReference type="PRINTS" id="PR01011">
    <property type="entry name" value="GLUTPROXDASE"/>
</dbReference>
<dbReference type="RefSeq" id="WP_149097417.1">
    <property type="nucleotide sequence ID" value="NZ_BMMG01000001.1"/>
</dbReference>
<comment type="caution">
    <text evidence="6">The sequence shown here is derived from an EMBL/GenBank/DDBJ whole genome shotgun (WGS) entry which is preliminary data.</text>
</comment>
<gene>
    <name evidence="7" type="ORF">ACD591_14650</name>
    <name evidence="6" type="ORF">FOE74_04675</name>
</gene>
<dbReference type="EMBL" id="VKKZ01000010">
    <property type="protein sequence ID" value="KAA6437797.1"/>
    <property type="molecule type" value="Genomic_DNA"/>
</dbReference>
<evidence type="ECO:0000313" key="8">
    <source>
        <dbReference type="Proteomes" id="UP000323866"/>
    </source>
</evidence>
<dbReference type="CDD" id="cd00340">
    <property type="entry name" value="GSH_Peroxidase"/>
    <property type="match status" value="1"/>
</dbReference>
<reference evidence="7 9" key="3">
    <citation type="submission" date="2024-08" db="EMBL/GenBank/DDBJ databases">
        <authorList>
            <person name="Wei W."/>
        </authorList>
    </citation>
    <scope>NUCLEOTIDE SEQUENCE [LARGE SCALE GENOMIC DNA]</scope>
    <source>
        <strain evidence="7 9">XU2</strain>
    </source>
</reference>
<dbReference type="OrthoDB" id="9789406at2"/>
<name>A0A5M8QNL1_9BACT</name>
<evidence type="ECO:0000256" key="5">
    <source>
        <dbReference type="RuleBase" id="RU000499"/>
    </source>
</evidence>
<dbReference type="GO" id="GO:0004601">
    <property type="term" value="F:peroxidase activity"/>
    <property type="evidence" value="ECO:0007669"/>
    <property type="project" value="UniProtKB-KW"/>
</dbReference>
<evidence type="ECO:0000256" key="3">
    <source>
        <dbReference type="ARBA" id="ARBA00023002"/>
    </source>
</evidence>